<dbReference type="PANTHER" id="PTHR37422">
    <property type="entry name" value="TEICHURONIC ACID BIOSYNTHESIS PROTEIN TUAE"/>
    <property type="match status" value="1"/>
</dbReference>
<feature type="transmembrane region" description="Helical" evidence="5">
    <location>
        <begin position="372"/>
        <end position="387"/>
    </location>
</feature>
<dbReference type="PANTHER" id="PTHR37422:SF17">
    <property type="entry name" value="O-ANTIGEN LIGASE"/>
    <property type="match status" value="1"/>
</dbReference>
<keyword evidence="2 5" id="KW-0812">Transmembrane</keyword>
<feature type="transmembrane region" description="Helical" evidence="5">
    <location>
        <begin position="23"/>
        <end position="40"/>
    </location>
</feature>
<keyword evidence="4 5" id="KW-0472">Membrane</keyword>
<feature type="transmembrane region" description="Helical" evidence="5">
    <location>
        <begin position="146"/>
        <end position="164"/>
    </location>
</feature>
<comment type="caution">
    <text evidence="7">The sequence shown here is derived from an EMBL/GenBank/DDBJ whole genome shotgun (WGS) entry which is preliminary data.</text>
</comment>
<dbReference type="InterPro" id="IPR007016">
    <property type="entry name" value="O-antigen_ligase-rel_domated"/>
</dbReference>
<keyword evidence="3 5" id="KW-1133">Transmembrane helix</keyword>
<reference evidence="7 8" key="1">
    <citation type="submission" date="2015-09" db="EMBL/GenBank/DDBJ databases">
        <title>Identification and resolution of microdiversity through metagenomic sequencing of parallel consortia.</title>
        <authorList>
            <person name="Nelson W.C."/>
            <person name="Romine M.F."/>
            <person name="Lindemann S.R."/>
        </authorList>
    </citation>
    <scope>NUCLEOTIDE SEQUENCE [LARGE SCALE GENOMIC DNA]</scope>
    <source>
        <strain evidence="7">Ana</strain>
    </source>
</reference>
<feature type="transmembrane region" description="Helical" evidence="5">
    <location>
        <begin position="171"/>
        <end position="188"/>
    </location>
</feature>
<dbReference type="GO" id="GO:0016874">
    <property type="term" value="F:ligase activity"/>
    <property type="evidence" value="ECO:0007669"/>
    <property type="project" value="UniProtKB-KW"/>
</dbReference>
<protein>
    <submittedName>
        <fullName evidence="7">Lipid A core-O-antigen ligase-like protein</fullName>
    </submittedName>
</protein>
<dbReference type="STRING" id="1666911.HLUCCA11_03550"/>
<dbReference type="Proteomes" id="UP000050465">
    <property type="component" value="Unassembled WGS sequence"/>
</dbReference>
<dbReference type="GO" id="GO:0016020">
    <property type="term" value="C:membrane"/>
    <property type="evidence" value="ECO:0007669"/>
    <property type="project" value="UniProtKB-SubCell"/>
</dbReference>
<evidence type="ECO:0000313" key="8">
    <source>
        <dbReference type="Proteomes" id="UP000050465"/>
    </source>
</evidence>
<sequence length="400" mass="44920">MCWLFFCNGISTVLNENEPILKLLRYSILLIALLLMAARWRGTLRAFAKGGLLWVFIGMMFVSLAWSISPSYTMDSLRGEVLPMTAFALYFASRFNIREQMQMVAITLGIGALLSLFYAIAIPSIGRHIGGQFDGAWKGIYAQKNNFSTTMTLTMLVFFVLSLVNRDRKERRLAIGGLLFSIALIILSTSRSGLIVFITMLIVVLISRMFRWQGRRSILILDVSSLVLLSLGAVLSVTWQSIVIGMGRDPTLSARTYIWSGSIQKIIQEPLLGYGRAAFWVPDSAPAWDVGALAYKGFVPAHAHNGFIDVALELGLVGLGLLVMSLIPTYIIALRRAYQAREPEDLWPFTFLTLMVISNMTETVLITRTSPYWVMYMVIFLSLRIWPKRTSREDFIAPTI</sequence>
<feature type="transmembrane region" description="Helical" evidence="5">
    <location>
        <begin position="52"/>
        <end position="69"/>
    </location>
</feature>
<evidence type="ECO:0000313" key="7">
    <source>
        <dbReference type="EMBL" id="KPQ37005.1"/>
    </source>
</evidence>
<proteinExistence type="predicted"/>
<feature type="domain" description="O-antigen ligase-related" evidence="6">
    <location>
        <begin position="177"/>
        <end position="322"/>
    </location>
</feature>
<gene>
    <name evidence="7" type="ORF">HLUCCA11_03550</name>
</gene>
<accession>A0A0P8BSJ2</accession>
<dbReference type="EMBL" id="LJZR01000003">
    <property type="protein sequence ID" value="KPQ37005.1"/>
    <property type="molecule type" value="Genomic_DNA"/>
</dbReference>
<feature type="transmembrane region" description="Helical" evidence="5">
    <location>
        <begin position="104"/>
        <end position="126"/>
    </location>
</feature>
<dbReference type="AlphaFoldDB" id="A0A0P8BSJ2"/>
<name>A0A0P8BSJ2_9CYAN</name>
<feature type="transmembrane region" description="Helical" evidence="5">
    <location>
        <begin position="314"/>
        <end position="334"/>
    </location>
</feature>
<evidence type="ECO:0000256" key="4">
    <source>
        <dbReference type="ARBA" id="ARBA00023136"/>
    </source>
</evidence>
<evidence type="ECO:0000256" key="1">
    <source>
        <dbReference type="ARBA" id="ARBA00004141"/>
    </source>
</evidence>
<organism evidence="7 8">
    <name type="scientific">Phormidesmis priestleyi Ana</name>
    <dbReference type="NCBI Taxonomy" id="1666911"/>
    <lineage>
        <taxon>Bacteria</taxon>
        <taxon>Bacillati</taxon>
        <taxon>Cyanobacteriota</taxon>
        <taxon>Cyanophyceae</taxon>
        <taxon>Leptolyngbyales</taxon>
        <taxon>Leptolyngbyaceae</taxon>
        <taxon>Phormidesmis</taxon>
    </lineage>
</organism>
<keyword evidence="7" id="KW-0436">Ligase</keyword>
<comment type="subcellular location">
    <subcellularLocation>
        <location evidence="1">Membrane</location>
        <topology evidence="1">Multi-pass membrane protein</topology>
    </subcellularLocation>
</comment>
<evidence type="ECO:0000256" key="3">
    <source>
        <dbReference type="ARBA" id="ARBA00022989"/>
    </source>
</evidence>
<feature type="transmembrane region" description="Helical" evidence="5">
    <location>
        <begin position="218"/>
        <end position="242"/>
    </location>
</feature>
<evidence type="ECO:0000256" key="5">
    <source>
        <dbReference type="SAM" id="Phobius"/>
    </source>
</evidence>
<dbReference type="Pfam" id="PF04932">
    <property type="entry name" value="Wzy_C"/>
    <property type="match status" value="1"/>
</dbReference>
<feature type="transmembrane region" description="Helical" evidence="5">
    <location>
        <begin position="194"/>
        <end position="211"/>
    </location>
</feature>
<evidence type="ECO:0000256" key="2">
    <source>
        <dbReference type="ARBA" id="ARBA00022692"/>
    </source>
</evidence>
<evidence type="ECO:0000259" key="6">
    <source>
        <dbReference type="Pfam" id="PF04932"/>
    </source>
</evidence>
<dbReference type="InterPro" id="IPR051533">
    <property type="entry name" value="WaaL-like"/>
</dbReference>